<evidence type="ECO:0000256" key="1">
    <source>
        <dbReference type="SAM" id="MobiDB-lite"/>
    </source>
</evidence>
<gene>
    <name evidence="2" type="ORF">M409DRAFT_63986</name>
</gene>
<evidence type="ECO:0000313" key="3">
    <source>
        <dbReference type="Proteomes" id="UP000799537"/>
    </source>
</evidence>
<evidence type="ECO:0000313" key="2">
    <source>
        <dbReference type="EMBL" id="KAF2170988.1"/>
    </source>
</evidence>
<dbReference type="AlphaFoldDB" id="A0A6A6CXN8"/>
<feature type="compositionally biased region" description="Acidic residues" evidence="1">
    <location>
        <begin position="287"/>
        <end position="301"/>
    </location>
</feature>
<feature type="region of interest" description="Disordered" evidence="1">
    <location>
        <begin position="287"/>
        <end position="310"/>
    </location>
</feature>
<protein>
    <submittedName>
        <fullName evidence="2">Uncharacterized protein</fullName>
    </submittedName>
</protein>
<name>A0A6A6CXN8_ZASCE</name>
<dbReference type="OrthoDB" id="4708870at2759"/>
<dbReference type="GeneID" id="54569136"/>
<proteinExistence type="predicted"/>
<keyword evidence="3" id="KW-1185">Reference proteome</keyword>
<dbReference type="EMBL" id="ML993584">
    <property type="protein sequence ID" value="KAF2170988.1"/>
    <property type="molecule type" value="Genomic_DNA"/>
</dbReference>
<organism evidence="2 3">
    <name type="scientific">Zasmidium cellare ATCC 36951</name>
    <dbReference type="NCBI Taxonomy" id="1080233"/>
    <lineage>
        <taxon>Eukaryota</taxon>
        <taxon>Fungi</taxon>
        <taxon>Dikarya</taxon>
        <taxon>Ascomycota</taxon>
        <taxon>Pezizomycotina</taxon>
        <taxon>Dothideomycetes</taxon>
        <taxon>Dothideomycetidae</taxon>
        <taxon>Mycosphaerellales</taxon>
        <taxon>Mycosphaerellaceae</taxon>
        <taxon>Zasmidium</taxon>
    </lineage>
</organism>
<dbReference type="Proteomes" id="UP000799537">
    <property type="component" value="Unassembled WGS sequence"/>
</dbReference>
<sequence>MGGSAFAQAAAQGQPTLHTPRMSPAEYAHLKTTYLRRLQECFPGKAVSVLVEAPEKTDYGDLDLFVVSDGQVDFIDVARKLGAAGVICSSSGKHQMCSIGVLKDGSRSSHETVVYKNISSNNSKKAQPSTTVTVEEYAQIDIEVISSEDFRWHSFYSSYGDMGALLGNITRNLGLTISDKGLVLRLKELDYAKKTRLEQVADKDGMLILSNDPDRVMAFLGLSFRRYAEGFATVSEFFRWLRECRLIDLNIIRKKRNISRDRQKESKRTLYSKFFEEWLPKSYGIEDEESDTDDQVCDSPQEEPRDDDRMRWEKRERLRDEAVKFFDKEEEYRTMFGGLQRLICNLWVERLLKPIIAAESGAKDKKLAEIVRAFRRWVCFLGGTKPCVLPEPHSDAESQLFWFLKSRRFMNNPDLAQSFVAEHWEELKTLERRWAKGSREVEGTTMTG</sequence>
<dbReference type="RefSeq" id="XP_033671877.1">
    <property type="nucleotide sequence ID" value="XM_033815864.1"/>
</dbReference>
<reference evidence="2" key="1">
    <citation type="journal article" date="2020" name="Stud. Mycol.">
        <title>101 Dothideomycetes genomes: a test case for predicting lifestyles and emergence of pathogens.</title>
        <authorList>
            <person name="Haridas S."/>
            <person name="Albert R."/>
            <person name="Binder M."/>
            <person name="Bloem J."/>
            <person name="Labutti K."/>
            <person name="Salamov A."/>
            <person name="Andreopoulos B."/>
            <person name="Baker S."/>
            <person name="Barry K."/>
            <person name="Bills G."/>
            <person name="Bluhm B."/>
            <person name="Cannon C."/>
            <person name="Castanera R."/>
            <person name="Culley D."/>
            <person name="Daum C."/>
            <person name="Ezra D."/>
            <person name="Gonzalez J."/>
            <person name="Henrissat B."/>
            <person name="Kuo A."/>
            <person name="Liang C."/>
            <person name="Lipzen A."/>
            <person name="Lutzoni F."/>
            <person name="Magnuson J."/>
            <person name="Mondo S."/>
            <person name="Nolan M."/>
            <person name="Ohm R."/>
            <person name="Pangilinan J."/>
            <person name="Park H.-J."/>
            <person name="Ramirez L."/>
            <person name="Alfaro M."/>
            <person name="Sun H."/>
            <person name="Tritt A."/>
            <person name="Yoshinaga Y."/>
            <person name="Zwiers L.-H."/>
            <person name="Turgeon B."/>
            <person name="Goodwin S."/>
            <person name="Spatafora J."/>
            <person name="Crous P."/>
            <person name="Grigoriev I."/>
        </authorList>
    </citation>
    <scope>NUCLEOTIDE SEQUENCE</scope>
    <source>
        <strain evidence="2">ATCC 36951</strain>
    </source>
</reference>
<accession>A0A6A6CXN8</accession>